<dbReference type="GeneTree" id="ENSGT00940000154344"/>
<keyword evidence="5 14" id="KW-0732">Signal</keyword>
<evidence type="ECO:0000313" key="15">
    <source>
        <dbReference type="Ensembl" id="ENSOMEP00000002766.1"/>
    </source>
</evidence>
<keyword evidence="8 13" id="KW-1133">Transmembrane helix</keyword>
<dbReference type="RefSeq" id="XP_024143932.1">
    <property type="nucleotide sequence ID" value="XM_024288164.2"/>
</dbReference>
<name>A0A3B3BB11_ORYME</name>
<dbReference type="CTD" id="83692"/>
<dbReference type="Ensembl" id="ENSOMET00000011946.1">
    <property type="protein sequence ID" value="ENSOMEP00000002766.1"/>
    <property type="gene ID" value="ENSOMEG00000003716.1"/>
</dbReference>
<reference evidence="15" key="2">
    <citation type="submission" date="2025-09" db="UniProtKB">
        <authorList>
            <consortium name="Ensembl"/>
        </authorList>
    </citation>
    <scope>IDENTIFICATION</scope>
</reference>
<dbReference type="OrthoDB" id="8961553at2759"/>
<evidence type="ECO:0000256" key="7">
    <source>
        <dbReference type="ARBA" id="ARBA00022949"/>
    </source>
</evidence>
<proteinExistence type="inferred from homology"/>
<dbReference type="GeneID" id="112156033"/>
<dbReference type="GO" id="GO:0070161">
    <property type="term" value="C:anchoring junction"/>
    <property type="evidence" value="ECO:0007669"/>
    <property type="project" value="UniProtKB-SubCell"/>
</dbReference>
<comment type="similarity">
    <text evidence="2">Belongs to the CD99 family.</text>
</comment>
<evidence type="ECO:0000256" key="4">
    <source>
        <dbReference type="ARBA" id="ARBA00022692"/>
    </source>
</evidence>
<evidence type="ECO:0000256" key="9">
    <source>
        <dbReference type="ARBA" id="ARBA00023136"/>
    </source>
</evidence>
<evidence type="ECO:0000256" key="6">
    <source>
        <dbReference type="ARBA" id="ARBA00022889"/>
    </source>
</evidence>
<keyword evidence="3" id="KW-1003">Cell membrane</keyword>
<feature type="signal peptide" evidence="14">
    <location>
        <begin position="1"/>
        <end position="23"/>
    </location>
</feature>
<evidence type="ECO:0000256" key="1">
    <source>
        <dbReference type="ARBA" id="ARBA00004282"/>
    </source>
</evidence>
<dbReference type="Proteomes" id="UP000261560">
    <property type="component" value="Unplaced"/>
</dbReference>
<organism evidence="15 16">
    <name type="scientific">Oryzias melastigma</name>
    <name type="common">Marine medaka</name>
    <dbReference type="NCBI Taxonomy" id="30732"/>
    <lineage>
        <taxon>Eukaryota</taxon>
        <taxon>Metazoa</taxon>
        <taxon>Chordata</taxon>
        <taxon>Craniata</taxon>
        <taxon>Vertebrata</taxon>
        <taxon>Euteleostomi</taxon>
        <taxon>Actinopterygii</taxon>
        <taxon>Neopterygii</taxon>
        <taxon>Teleostei</taxon>
        <taxon>Neoteleostei</taxon>
        <taxon>Acanthomorphata</taxon>
        <taxon>Ovalentaria</taxon>
        <taxon>Atherinomorphae</taxon>
        <taxon>Beloniformes</taxon>
        <taxon>Adrianichthyidae</taxon>
        <taxon>Oryziinae</taxon>
        <taxon>Oryzias</taxon>
    </lineage>
</organism>
<protein>
    <recommendedName>
        <fullName evidence="11">CD99 antigen-like protein 2</fullName>
    </recommendedName>
</protein>
<evidence type="ECO:0000256" key="3">
    <source>
        <dbReference type="ARBA" id="ARBA00022475"/>
    </source>
</evidence>
<keyword evidence="9 13" id="KW-0472">Membrane</keyword>
<keyword evidence="6" id="KW-0130">Cell adhesion</keyword>
<dbReference type="STRING" id="30732.ENSOMEP00000002766"/>
<dbReference type="OMA" id="KPDNSFW"/>
<evidence type="ECO:0000256" key="10">
    <source>
        <dbReference type="ARBA" id="ARBA00037814"/>
    </source>
</evidence>
<comment type="subcellular location">
    <subcellularLocation>
        <location evidence="1">Cell junction</location>
    </subcellularLocation>
    <subcellularLocation>
        <location evidence="10">Cell membrane</location>
        <topology evidence="10">Single-pass type I membrane protein</topology>
        <orientation evidence="10">Extracellular side</orientation>
    </subcellularLocation>
</comment>
<evidence type="ECO:0000256" key="12">
    <source>
        <dbReference type="SAM" id="MobiDB-lite"/>
    </source>
</evidence>
<evidence type="ECO:0000256" key="13">
    <source>
        <dbReference type="SAM" id="Phobius"/>
    </source>
</evidence>
<evidence type="ECO:0000256" key="5">
    <source>
        <dbReference type="ARBA" id="ARBA00022729"/>
    </source>
</evidence>
<dbReference type="GO" id="GO:0007155">
    <property type="term" value="P:cell adhesion"/>
    <property type="evidence" value="ECO:0007669"/>
    <property type="project" value="UniProtKB-KW"/>
</dbReference>
<evidence type="ECO:0000313" key="16">
    <source>
        <dbReference type="Proteomes" id="UP000261560"/>
    </source>
</evidence>
<evidence type="ECO:0000256" key="8">
    <source>
        <dbReference type="ARBA" id="ARBA00022989"/>
    </source>
</evidence>
<evidence type="ECO:0000256" key="11">
    <source>
        <dbReference type="ARBA" id="ARBA00040427"/>
    </source>
</evidence>
<keyword evidence="7" id="KW-0965">Cell junction</keyword>
<feature type="chain" id="PRO_5017430745" description="CD99 antigen-like protein 2" evidence="14">
    <location>
        <begin position="24"/>
        <end position="220"/>
    </location>
</feature>
<dbReference type="AlphaFoldDB" id="A0A3B3BB11"/>
<sequence length="220" mass="22655">MAAHRPRAPCLLPLLLLTVQVLSQDLSLSDALDDYNDPQVTTVKPGTAAGPGGKGLSIEDLLKVGGVSITTKAPASVTPKAPKSTRQPSKPRTKPEDGGFDLADALKPVPGENNKGQGGTFSDQDLVNVGNDGSYKPDKGKGSAGGSSQINSSDDTNETTAEVGTIAGIVSAVAMALVGAVTSYISYQKKKFCFSIQQSLNAEMNKNESPEGVVATEPQA</sequence>
<feature type="compositionally biased region" description="Polar residues" evidence="12">
    <location>
        <begin position="146"/>
        <end position="157"/>
    </location>
</feature>
<reference evidence="15" key="1">
    <citation type="submission" date="2025-08" db="UniProtKB">
        <authorList>
            <consortium name="Ensembl"/>
        </authorList>
    </citation>
    <scope>IDENTIFICATION</scope>
</reference>
<dbReference type="PANTHER" id="PTHR15076:SF12">
    <property type="entry name" value="CD99 ANTIGEN-LIKE PROTEIN 2"/>
    <property type="match status" value="1"/>
</dbReference>
<dbReference type="KEGG" id="oml:112156033"/>
<dbReference type="InterPro" id="IPR022078">
    <property type="entry name" value="CD99L2"/>
</dbReference>
<keyword evidence="4 13" id="KW-0812">Transmembrane</keyword>
<dbReference type="GO" id="GO:0005886">
    <property type="term" value="C:plasma membrane"/>
    <property type="evidence" value="ECO:0007669"/>
    <property type="project" value="UniProtKB-SubCell"/>
</dbReference>
<keyword evidence="16" id="KW-1185">Reference proteome</keyword>
<evidence type="ECO:0000256" key="14">
    <source>
        <dbReference type="SAM" id="SignalP"/>
    </source>
</evidence>
<dbReference type="PANTHER" id="PTHR15076">
    <property type="entry name" value="CD99/MIC2 PROTEIN RELATED"/>
    <property type="match status" value="1"/>
</dbReference>
<feature type="region of interest" description="Disordered" evidence="12">
    <location>
        <begin position="73"/>
        <end position="157"/>
    </location>
</feature>
<accession>A0A3B3BB11</accession>
<feature type="transmembrane region" description="Helical" evidence="13">
    <location>
        <begin position="166"/>
        <end position="187"/>
    </location>
</feature>
<evidence type="ECO:0000256" key="2">
    <source>
        <dbReference type="ARBA" id="ARBA00008763"/>
    </source>
</evidence>
<dbReference type="Pfam" id="PF12301">
    <property type="entry name" value="CD99L2"/>
    <property type="match status" value="1"/>
</dbReference>
<dbReference type="PaxDb" id="30732-ENSOMEP00000002766"/>